<comment type="caution">
    <text evidence="4">The sequence shown here is derived from an EMBL/GenBank/DDBJ whole genome shotgun (WGS) entry which is preliminary data.</text>
</comment>
<organism evidence="4 5">
    <name type="scientific">Blattamonas nauphoetae</name>
    <dbReference type="NCBI Taxonomy" id="2049346"/>
    <lineage>
        <taxon>Eukaryota</taxon>
        <taxon>Metamonada</taxon>
        <taxon>Preaxostyla</taxon>
        <taxon>Oxymonadida</taxon>
        <taxon>Blattamonas</taxon>
    </lineage>
</organism>
<keyword evidence="4" id="KW-0808">Transferase</keyword>
<dbReference type="GO" id="GO:0004674">
    <property type="term" value="F:protein serine/threonine kinase activity"/>
    <property type="evidence" value="ECO:0007669"/>
    <property type="project" value="UniProtKB-EC"/>
</dbReference>
<keyword evidence="5" id="KW-1185">Reference proteome</keyword>
<evidence type="ECO:0000313" key="5">
    <source>
        <dbReference type="Proteomes" id="UP001281761"/>
    </source>
</evidence>
<feature type="domain" description="Protein kinase" evidence="3">
    <location>
        <begin position="13"/>
        <end position="275"/>
    </location>
</feature>
<protein>
    <submittedName>
        <fullName evidence="4">Carbon catabolite-derepressing protein kinase</fullName>
        <ecNumber evidence="4">2.7.11.1</ecNumber>
    </submittedName>
</protein>
<dbReference type="EMBL" id="JARBJD010000006">
    <property type="protein sequence ID" value="KAK2963497.1"/>
    <property type="molecule type" value="Genomic_DNA"/>
</dbReference>
<name>A0ABQ9YIA8_9EUKA</name>
<keyword evidence="4" id="KW-0418">Kinase</keyword>
<accession>A0ABQ9YIA8</accession>
<dbReference type="Gene3D" id="3.30.200.20">
    <property type="entry name" value="Phosphorylase Kinase, domain 1"/>
    <property type="match status" value="1"/>
</dbReference>
<dbReference type="PROSITE" id="PS50011">
    <property type="entry name" value="PROTEIN_KINASE_DOM"/>
    <property type="match status" value="1"/>
</dbReference>
<sequence length="484" mass="55773">MAMPNGSLIPNKYELVRPISEGAFGRVLHIRHQKTKKEFALKILPTITETDKRRARREVEQLRRFSHPRIVGFHDSIETETWHGIIMELGSRNLKDLICEYEERKERIPLDVVVLICNDIVEGLKFMHTHPSGPTAHGDLKPENVLLSVDNRAILCDLRAADEEGVMMSHSSREIGTYEYNAPERLDDEKMRGTPQSDIWSVGVILHRMVTGHRLFEGTTLPKMIREISSFTVPKLASTIPVEIRDVLLRLLDPDPSLRIQSSQLVDGCLFERMLGPATPLSRMKDTIIQRQAKRIDDLTHFRFDSEEEQWTFVSSYLHLLATSHSKMTVRRWTKSSDGPTFTVEEIEIPFHPSLLIKDLASVYHLGQHFLYEGRFLDPRKTFAEQDITYIWRLSAYPAFEGDPLFVEVSNENIVPIETFSLFKKPLSAIMEQIPPFMFDPSTPFTLETEDHRQLDLNISITQNNINRSSILLLKYCTPNDKEL</sequence>
<gene>
    <name evidence="4" type="ORF">BLNAU_1540</name>
</gene>
<keyword evidence="1" id="KW-0547">Nucleotide-binding</keyword>
<dbReference type="EC" id="2.7.11.1" evidence="4"/>
<dbReference type="PANTHER" id="PTHR24346">
    <property type="entry name" value="MAP/MICROTUBULE AFFINITY-REGULATING KINASE"/>
    <property type="match status" value="1"/>
</dbReference>
<dbReference type="Proteomes" id="UP001281761">
    <property type="component" value="Unassembled WGS sequence"/>
</dbReference>
<dbReference type="SUPFAM" id="SSF56112">
    <property type="entry name" value="Protein kinase-like (PK-like)"/>
    <property type="match status" value="1"/>
</dbReference>
<dbReference type="InterPro" id="IPR000719">
    <property type="entry name" value="Prot_kinase_dom"/>
</dbReference>
<dbReference type="Gene3D" id="1.10.510.10">
    <property type="entry name" value="Transferase(Phosphotransferase) domain 1"/>
    <property type="match status" value="1"/>
</dbReference>
<keyword evidence="2" id="KW-0067">ATP-binding</keyword>
<evidence type="ECO:0000256" key="1">
    <source>
        <dbReference type="ARBA" id="ARBA00022741"/>
    </source>
</evidence>
<dbReference type="InterPro" id="IPR011009">
    <property type="entry name" value="Kinase-like_dom_sf"/>
</dbReference>
<evidence type="ECO:0000256" key="2">
    <source>
        <dbReference type="ARBA" id="ARBA00022840"/>
    </source>
</evidence>
<dbReference type="Pfam" id="PF00069">
    <property type="entry name" value="Pkinase"/>
    <property type="match status" value="1"/>
</dbReference>
<dbReference type="SMART" id="SM00220">
    <property type="entry name" value="S_TKc"/>
    <property type="match status" value="1"/>
</dbReference>
<dbReference type="CDD" id="cd14014">
    <property type="entry name" value="STKc_PknB_like"/>
    <property type="match status" value="1"/>
</dbReference>
<evidence type="ECO:0000313" key="4">
    <source>
        <dbReference type="EMBL" id="KAK2963497.1"/>
    </source>
</evidence>
<dbReference type="PANTHER" id="PTHR24346:SF30">
    <property type="entry name" value="MATERNAL EMBRYONIC LEUCINE ZIPPER KINASE"/>
    <property type="match status" value="1"/>
</dbReference>
<proteinExistence type="predicted"/>
<evidence type="ECO:0000259" key="3">
    <source>
        <dbReference type="PROSITE" id="PS50011"/>
    </source>
</evidence>
<reference evidence="4 5" key="1">
    <citation type="journal article" date="2022" name="bioRxiv">
        <title>Genomics of Preaxostyla Flagellates Illuminates Evolutionary Transitions and the Path Towards Mitochondrial Loss.</title>
        <authorList>
            <person name="Novak L.V.F."/>
            <person name="Treitli S.C."/>
            <person name="Pyrih J."/>
            <person name="Halakuc P."/>
            <person name="Pipaliya S.V."/>
            <person name="Vacek V."/>
            <person name="Brzon O."/>
            <person name="Soukal P."/>
            <person name="Eme L."/>
            <person name="Dacks J.B."/>
            <person name="Karnkowska A."/>
            <person name="Elias M."/>
            <person name="Hampl V."/>
        </authorList>
    </citation>
    <scope>NUCLEOTIDE SEQUENCE [LARGE SCALE GENOMIC DNA]</scope>
    <source>
        <strain evidence="4">NAU3</strain>
        <tissue evidence="4">Gut</tissue>
    </source>
</reference>